<keyword evidence="19" id="KW-1185">Reference proteome</keyword>
<evidence type="ECO:0000259" key="15">
    <source>
        <dbReference type="Pfam" id="PF00122"/>
    </source>
</evidence>
<evidence type="ECO:0000256" key="6">
    <source>
        <dbReference type="ARBA" id="ARBA00022741"/>
    </source>
</evidence>
<dbReference type="GO" id="GO:0016020">
    <property type="term" value="C:membrane"/>
    <property type="evidence" value="ECO:0007669"/>
    <property type="project" value="UniProtKB-SubCell"/>
</dbReference>
<proteinExistence type="inferred from homology"/>
<feature type="transmembrane region" description="Helical" evidence="14">
    <location>
        <begin position="883"/>
        <end position="904"/>
    </location>
</feature>
<dbReference type="InterPro" id="IPR044492">
    <property type="entry name" value="P_typ_ATPase_HD_dom"/>
</dbReference>
<keyword evidence="5" id="KW-0479">Metal-binding</keyword>
<keyword evidence="6" id="KW-0547">Nucleotide-binding</keyword>
<dbReference type="InterPro" id="IPR004014">
    <property type="entry name" value="ATPase_P-typ_cation-transptr_N"/>
</dbReference>
<evidence type="ECO:0000256" key="10">
    <source>
        <dbReference type="ARBA" id="ARBA00022989"/>
    </source>
</evidence>
<gene>
    <name evidence="17" type="ORF">GUITHDRAFT_78713</name>
</gene>
<feature type="transmembrane region" description="Helical" evidence="14">
    <location>
        <begin position="791"/>
        <end position="812"/>
    </location>
</feature>
<dbReference type="OMA" id="SGWKDPL"/>
<dbReference type="Pfam" id="PF00690">
    <property type="entry name" value="Cation_ATPase_N"/>
    <property type="match status" value="1"/>
</dbReference>
<feature type="transmembrane region" description="Helical" evidence="14">
    <location>
        <begin position="753"/>
        <end position="771"/>
    </location>
</feature>
<dbReference type="NCBIfam" id="TIGR01494">
    <property type="entry name" value="ATPase_P-type"/>
    <property type="match status" value="2"/>
</dbReference>
<evidence type="ECO:0000313" key="17">
    <source>
        <dbReference type="EMBL" id="EKX36772.1"/>
    </source>
</evidence>
<dbReference type="Proteomes" id="UP000011087">
    <property type="component" value="Unassembled WGS sequence"/>
</dbReference>
<dbReference type="KEGG" id="gtt:GUITHDRAFT_78713"/>
<dbReference type="PROSITE" id="PS00154">
    <property type="entry name" value="ATPASE_E1_E2"/>
    <property type="match status" value="1"/>
</dbReference>
<dbReference type="SFLD" id="SFLDF00027">
    <property type="entry name" value="p-type_atpase"/>
    <property type="match status" value="1"/>
</dbReference>
<dbReference type="GO" id="GO:0140358">
    <property type="term" value="F:P-type transmembrane transporter activity"/>
    <property type="evidence" value="ECO:0007669"/>
    <property type="project" value="InterPro"/>
</dbReference>
<evidence type="ECO:0000256" key="12">
    <source>
        <dbReference type="ARBA" id="ARBA00049360"/>
    </source>
</evidence>
<evidence type="ECO:0000313" key="19">
    <source>
        <dbReference type="Proteomes" id="UP000011087"/>
    </source>
</evidence>
<evidence type="ECO:0000256" key="13">
    <source>
        <dbReference type="SAM" id="MobiDB-lite"/>
    </source>
</evidence>
<dbReference type="InterPro" id="IPR023299">
    <property type="entry name" value="ATPase_P-typ_cyto_dom_N"/>
</dbReference>
<dbReference type="SUPFAM" id="SSF81665">
    <property type="entry name" value="Calcium ATPase, transmembrane domain M"/>
    <property type="match status" value="1"/>
</dbReference>
<evidence type="ECO:0000256" key="5">
    <source>
        <dbReference type="ARBA" id="ARBA00022723"/>
    </source>
</evidence>
<feature type="region of interest" description="Disordered" evidence="13">
    <location>
        <begin position="427"/>
        <end position="448"/>
    </location>
</feature>
<comment type="catalytic activity">
    <reaction evidence="12">
        <text>ATP + H2O = ADP + phosphate + H(+)</text>
        <dbReference type="Rhea" id="RHEA:13065"/>
        <dbReference type="ChEBI" id="CHEBI:15377"/>
        <dbReference type="ChEBI" id="CHEBI:15378"/>
        <dbReference type="ChEBI" id="CHEBI:30616"/>
        <dbReference type="ChEBI" id="CHEBI:43474"/>
        <dbReference type="ChEBI" id="CHEBI:456216"/>
    </reaction>
</comment>
<dbReference type="PaxDb" id="55529-EKX36772"/>
<evidence type="ECO:0000256" key="7">
    <source>
        <dbReference type="ARBA" id="ARBA00022840"/>
    </source>
</evidence>
<dbReference type="GO" id="GO:0005524">
    <property type="term" value="F:ATP binding"/>
    <property type="evidence" value="ECO:0007669"/>
    <property type="project" value="UniProtKB-KW"/>
</dbReference>
<comment type="similarity">
    <text evidence="2">Belongs to the cation transport ATPase (P-type) (TC 3.A.3) family. Type V subfamily.</text>
</comment>
<dbReference type="PRINTS" id="PR00119">
    <property type="entry name" value="CATATPASE"/>
</dbReference>
<dbReference type="GO" id="GO:0046872">
    <property type="term" value="F:metal ion binding"/>
    <property type="evidence" value="ECO:0007669"/>
    <property type="project" value="UniProtKB-KW"/>
</dbReference>
<feature type="transmembrane region" description="Helical" evidence="14">
    <location>
        <begin position="93"/>
        <end position="112"/>
    </location>
</feature>
<dbReference type="HOGENOM" id="CLU_001828_0_0_1"/>
<name>L1IKY8_GUITC</name>
<dbReference type="eggNOG" id="KOG0208">
    <property type="taxonomic scope" value="Eukaryota"/>
</dbReference>
<evidence type="ECO:0000256" key="9">
    <source>
        <dbReference type="ARBA" id="ARBA00022967"/>
    </source>
</evidence>
<keyword evidence="10 14" id="KW-1133">Transmembrane helix</keyword>
<dbReference type="InterPro" id="IPR023298">
    <property type="entry name" value="ATPase_P-typ_TM_dom_sf"/>
</dbReference>
<dbReference type="GO" id="GO:0016887">
    <property type="term" value="F:ATP hydrolysis activity"/>
    <property type="evidence" value="ECO:0007669"/>
    <property type="project" value="InterPro"/>
</dbReference>
<evidence type="ECO:0000256" key="4">
    <source>
        <dbReference type="ARBA" id="ARBA00022692"/>
    </source>
</evidence>
<evidence type="ECO:0000256" key="14">
    <source>
        <dbReference type="SAM" id="Phobius"/>
    </source>
</evidence>
<evidence type="ECO:0000313" key="18">
    <source>
        <dbReference type="EnsemblProtists" id="EKX36772"/>
    </source>
</evidence>
<reference evidence="18" key="3">
    <citation type="submission" date="2016-03" db="UniProtKB">
        <authorList>
            <consortium name="EnsemblProtists"/>
        </authorList>
    </citation>
    <scope>IDENTIFICATION</scope>
</reference>
<dbReference type="InterPro" id="IPR008250">
    <property type="entry name" value="ATPase_P-typ_transduc_dom_A_sf"/>
</dbReference>
<dbReference type="FunFam" id="1.20.1110.10:FF:000023">
    <property type="entry name" value="Cation-transporting ATPase"/>
    <property type="match status" value="1"/>
</dbReference>
<evidence type="ECO:0000256" key="3">
    <source>
        <dbReference type="ARBA" id="ARBA00022553"/>
    </source>
</evidence>
<dbReference type="NCBIfam" id="TIGR01657">
    <property type="entry name" value="P-ATPase-V"/>
    <property type="match status" value="1"/>
</dbReference>
<keyword evidence="7" id="KW-0067">ATP-binding</keyword>
<dbReference type="SUPFAM" id="SSF81653">
    <property type="entry name" value="Calcium ATPase, transduction domain A"/>
    <property type="match status" value="1"/>
</dbReference>
<dbReference type="SFLD" id="SFLDG00002">
    <property type="entry name" value="C1.7:_P-type_atpase_like"/>
    <property type="match status" value="1"/>
</dbReference>
<keyword evidence="3" id="KW-0597">Phosphoprotein</keyword>
<protein>
    <submittedName>
        <fullName evidence="17 18">Uncharacterized protein</fullName>
    </submittedName>
</protein>
<keyword evidence="11 14" id="KW-0472">Membrane</keyword>
<keyword evidence="8" id="KW-0460">Magnesium</keyword>
<comment type="subcellular location">
    <subcellularLocation>
        <location evidence="1">Membrane</location>
        <topology evidence="1">Multi-pass membrane protein</topology>
    </subcellularLocation>
</comment>
<feature type="domain" description="Cation-transporting P-type ATPase N-terminal" evidence="16">
    <location>
        <begin position="32"/>
        <end position="85"/>
    </location>
</feature>
<dbReference type="RefSeq" id="XP_005823752.1">
    <property type="nucleotide sequence ID" value="XM_005823695.1"/>
</dbReference>
<dbReference type="Pfam" id="PF13246">
    <property type="entry name" value="Cation_ATPase"/>
    <property type="match status" value="1"/>
</dbReference>
<reference evidence="19" key="2">
    <citation type="submission" date="2012-11" db="EMBL/GenBank/DDBJ databases">
        <authorList>
            <person name="Kuo A."/>
            <person name="Curtis B.A."/>
            <person name="Tanifuji G."/>
            <person name="Burki F."/>
            <person name="Gruber A."/>
            <person name="Irimia M."/>
            <person name="Maruyama S."/>
            <person name="Arias M.C."/>
            <person name="Ball S.G."/>
            <person name="Gile G.H."/>
            <person name="Hirakawa Y."/>
            <person name="Hopkins J.F."/>
            <person name="Rensing S.A."/>
            <person name="Schmutz J."/>
            <person name="Symeonidi A."/>
            <person name="Elias M."/>
            <person name="Eveleigh R.J."/>
            <person name="Herman E.K."/>
            <person name="Klute M.J."/>
            <person name="Nakayama T."/>
            <person name="Obornik M."/>
            <person name="Reyes-Prieto A."/>
            <person name="Armbrust E.V."/>
            <person name="Aves S.J."/>
            <person name="Beiko R.G."/>
            <person name="Coutinho P."/>
            <person name="Dacks J.B."/>
            <person name="Durnford D.G."/>
            <person name="Fast N.M."/>
            <person name="Green B.R."/>
            <person name="Grisdale C."/>
            <person name="Hempe F."/>
            <person name="Henrissat B."/>
            <person name="Hoppner M.P."/>
            <person name="Ishida K.-I."/>
            <person name="Kim E."/>
            <person name="Koreny L."/>
            <person name="Kroth P.G."/>
            <person name="Liu Y."/>
            <person name="Malik S.-B."/>
            <person name="Maier U.G."/>
            <person name="McRose D."/>
            <person name="Mock T."/>
            <person name="Neilson J.A."/>
            <person name="Onodera N.T."/>
            <person name="Poole A.M."/>
            <person name="Pritham E.J."/>
            <person name="Richards T.A."/>
            <person name="Rocap G."/>
            <person name="Roy S.W."/>
            <person name="Sarai C."/>
            <person name="Schaack S."/>
            <person name="Shirato S."/>
            <person name="Slamovits C.H."/>
            <person name="Spencer D.F."/>
            <person name="Suzuki S."/>
            <person name="Worden A.Z."/>
            <person name="Zauner S."/>
            <person name="Barry K."/>
            <person name="Bell C."/>
            <person name="Bharti A.K."/>
            <person name="Crow J.A."/>
            <person name="Grimwood J."/>
            <person name="Kramer R."/>
            <person name="Lindquist E."/>
            <person name="Lucas S."/>
            <person name="Salamov A."/>
            <person name="McFadden G.I."/>
            <person name="Lane C.E."/>
            <person name="Keeling P.J."/>
            <person name="Gray M.W."/>
            <person name="Grigoriev I.V."/>
            <person name="Archibald J.M."/>
        </authorList>
    </citation>
    <scope>NUCLEOTIDE SEQUENCE</scope>
    <source>
        <strain evidence="19">CCMP2712</strain>
    </source>
</reference>
<dbReference type="GeneID" id="17293517"/>
<reference evidence="17 19" key="1">
    <citation type="journal article" date="2012" name="Nature">
        <title>Algal genomes reveal evolutionary mosaicism and the fate of nucleomorphs.</title>
        <authorList>
            <consortium name="DOE Joint Genome Institute"/>
            <person name="Curtis B.A."/>
            <person name="Tanifuji G."/>
            <person name="Burki F."/>
            <person name="Gruber A."/>
            <person name="Irimia M."/>
            <person name="Maruyama S."/>
            <person name="Arias M.C."/>
            <person name="Ball S.G."/>
            <person name="Gile G.H."/>
            <person name="Hirakawa Y."/>
            <person name="Hopkins J.F."/>
            <person name="Kuo A."/>
            <person name="Rensing S.A."/>
            <person name="Schmutz J."/>
            <person name="Symeonidi A."/>
            <person name="Elias M."/>
            <person name="Eveleigh R.J."/>
            <person name="Herman E.K."/>
            <person name="Klute M.J."/>
            <person name="Nakayama T."/>
            <person name="Obornik M."/>
            <person name="Reyes-Prieto A."/>
            <person name="Armbrust E.V."/>
            <person name="Aves S.J."/>
            <person name="Beiko R.G."/>
            <person name="Coutinho P."/>
            <person name="Dacks J.B."/>
            <person name="Durnford D.G."/>
            <person name="Fast N.M."/>
            <person name="Green B.R."/>
            <person name="Grisdale C.J."/>
            <person name="Hempel F."/>
            <person name="Henrissat B."/>
            <person name="Hoppner M.P."/>
            <person name="Ishida K."/>
            <person name="Kim E."/>
            <person name="Koreny L."/>
            <person name="Kroth P.G."/>
            <person name="Liu Y."/>
            <person name="Malik S.B."/>
            <person name="Maier U.G."/>
            <person name="McRose D."/>
            <person name="Mock T."/>
            <person name="Neilson J.A."/>
            <person name="Onodera N.T."/>
            <person name="Poole A.M."/>
            <person name="Pritham E.J."/>
            <person name="Richards T.A."/>
            <person name="Rocap G."/>
            <person name="Roy S.W."/>
            <person name="Sarai C."/>
            <person name="Schaack S."/>
            <person name="Shirato S."/>
            <person name="Slamovits C.H."/>
            <person name="Spencer D.F."/>
            <person name="Suzuki S."/>
            <person name="Worden A.Z."/>
            <person name="Zauner S."/>
            <person name="Barry K."/>
            <person name="Bell C."/>
            <person name="Bharti A.K."/>
            <person name="Crow J.A."/>
            <person name="Grimwood J."/>
            <person name="Kramer R."/>
            <person name="Lindquist E."/>
            <person name="Lucas S."/>
            <person name="Salamov A."/>
            <person name="McFadden G.I."/>
            <person name="Lane C.E."/>
            <person name="Keeling P.J."/>
            <person name="Gray M.W."/>
            <person name="Grigoriev I.V."/>
            <person name="Archibald J.M."/>
        </authorList>
    </citation>
    <scope>NUCLEOTIDE SEQUENCE</scope>
    <source>
        <strain evidence="17 19">CCMP2712</strain>
    </source>
</reference>
<dbReference type="Gene3D" id="3.40.1110.10">
    <property type="entry name" value="Calcium-transporting ATPase, cytoplasmic domain N"/>
    <property type="match status" value="1"/>
</dbReference>
<evidence type="ECO:0000256" key="2">
    <source>
        <dbReference type="ARBA" id="ARBA00006000"/>
    </source>
</evidence>
<dbReference type="GO" id="GO:0019829">
    <property type="term" value="F:ATPase-coupled monoatomic cation transmembrane transporter activity"/>
    <property type="evidence" value="ECO:0007669"/>
    <property type="project" value="TreeGrafter"/>
</dbReference>
<organism evidence="17">
    <name type="scientific">Guillardia theta (strain CCMP2712)</name>
    <name type="common">Cryptophyte</name>
    <dbReference type="NCBI Taxonomy" id="905079"/>
    <lineage>
        <taxon>Eukaryota</taxon>
        <taxon>Cryptophyceae</taxon>
        <taxon>Pyrenomonadales</taxon>
        <taxon>Geminigeraceae</taxon>
        <taxon>Guillardia</taxon>
    </lineage>
</organism>
<dbReference type="InterPro" id="IPR018303">
    <property type="entry name" value="ATPase_P-typ_P_site"/>
</dbReference>
<dbReference type="Gene3D" id="2.70.150.10">
    <property type="entry name" value="Calcium-transporting ATPase, cytoplasmic transduction domain A"/>
    <property type="match status" value="1"/>
</dbReference>
<dbReference type="SUPFAM" id="SSF56784">
    <property type="entry name" value="HAD-like"/>
    <property type="match status" value="1"/>
</dbReference>
<dbReference type="EMBL" id="JH993068">
    <property type="protein sequence ID" value="EKX36772.1"/>
    <property type="molecule type" value="Genomic_DNA"/>
</dbReference>
<feature type="transmembrane region" description="Helical" evidence="14">
    <location>
        <begin position="824"/>
        <end position="846"/>
    </location>
</feature>
<dbReference type="STRING" id="905079.L1IKY8"/>
<feature type="domain" description="P-type ATPase A" evidence="15">
    <location>
        <begin position="145"/>
        <end position="250"/>
    </location>
</feature>
<dbReference type="Gene3D" id="3.40.50.1000">
    <property type="entry name" value="HAD superfamily/HAD-like"/>
    <property type="match status" value="1"/>
</dbReference>
<dbReference type="PRINTS" id="PR00121">
    <property type="entry name" value="NAKATPASE"/>
</dbReference>
<keyword evidence="4 14" id="KW-0812">Transmembrane</keyword>
<dbReference type="InterPro" id="IPR006544">
    <property type="entry name" value="P-type_TPase_V"/>
</dbReference>
<keyword evidence="9" id="KW-1278">Translocase</keyword>
<dbReference type="InterPro" id="IPR036412">
    <property type="entry name" value="HAD-like_sf"/>
</dbReference>
<evidence type="ECO:0000256" key="11">
    <source>
        <dbReference type="ARBA" id="ARBA00023136"/>
    </source>
</evidence>
<dbReference type="PANTHER" id="PTHR45630">
    <property type="entry name" value="CATION-TRANSPORTING ATPASE-RELATED"/>
    <property type="match status" value="1"/>
</dbReference>
<accession>L1IKY8</accession>
<dbReference type="InterPro" id="IPR001757">
    <property type="entry name" value="P_typ_ATPase"/>
</dbReference>
<dbReference type="InterPro" id="IPR023214">
    <property type="entry name" value="HAD_sf"/>
</dbReference>
<dbReference type="SUPFAM" id="SSF81660">
    <property type="entry name" value="Metal cation-transporting ATPase, ATP-binding domain N"/>
    <property type="match status" value="1"/>
</dbReference>
<dbReference type="EnsemblProtists" id="EKX36772">
    <property type="protein sequence ID" value="EKX36772"/>
    <property type="gene ID" value="GUITHDRAFT_78713"/>
</dbReference>
<dbReference type="OrthoDB" id="48943at2759"/>
<dbReference type="PANTHER" id="PTHR45630:SF8">
    <property type="entry name" value="CATION-TRANSPORTING ATPASE"/>
    <property type="match status" value="1"/>
</dbReference>
<dbReference type="AlphaFoldDB" id="L1IKY8"/>
<evidence type="ECO:0000256" key="1">
    <source>
        <dbReference type="ARBA" id="ARBA00004141"/>
    </source>
</evidence>
<dbReference type="SFLD" id="SFLDS00003">
    <property type="entry name" value="Haloacid_Dehalogenase"/>
    <property type="match status" value="1"/>
</dbReference>
<dbReference type="Pfam" id="PF00122">
    <property type="entry name" value="E1-E2_ATPase"/>
    <property type="match status" value="1"/>
</dbReference>
<evidence type="ECO:0000256" key="8">
    <source>
        <dbReference type="ARBA" id="ARBA00022842"/>
    </source>
</evidence>
<sequence length="906" mass="99454">MFVFRHFMYFETSNGFSPITYKSGQPFSALVKHSSVGLTGREVAKRRALFGNNLAEVPIKSHFQLLLDEILHPFYVFQIWSIVVWYLEPYVLYATAIAIISIFSALISLFSTRKNLINIRNMAQFSCDVTVLRRKSPSTAPERSLISSAELVPGDVIEITDEMTFPCDIVLCSGSSVVNESMLTGESLPVLKAAIPVHSENTFDSEADKRFVLFCGTKSLEARPVGNKKVTGIVLRTGFHTAKGRLVRSILFPKPASFKLYADSFKFVAVMSLMAVTYDVDIRDVILNACDIVTIAVPPALPAAMTIGTEFALERLKEARIFCISPNRVNVCGQLDIICFDKTGTLTEEGVDVKGVLSIDGEMDDDVKEVTDSPHRLLQCLACCHGLTAIDGKLIGDPLDLKMFDATGWELHEPPVEMRHDSVVPPVVRPRRAPGQDHGESPESAGADSVGGLAIIRRFDFTSERQRMSVVARSDHEKGSHVFMKGAPEVVKDLCDPSTVPEDFMKVVHSYSKEGYRLLACAHYYDPSMTWHQALKIPRDKAENGLKIIGILVLENRLKPETAGVIAELRRADISTCMVTGDHALTGIAVSRHCGLINKDKRVVVSEVGRPPAPSKPSRAHSYGDLELAVSGGLEVLAVHESPASMETSPTAQASRGHVHAYDDQDALRAITSKARVFARMSPDQKQALVETFAEMHGRVVGMCGDGANDCGALKAAHVGLSLSEAEASIAAPFTASEANIRPLVTLMREGRAALVTSISCFKFMALYSSIQFITVLRLYLLNTNMSDFQYLWIDLFLIFPLAVYMGRTGAYHRLSRRRPQGRLISFSVLSSVLGQTFIAGCYQVNSVPPPRPLLLPLLLPLPLVLPLPLSPLLRFCPCSPPLFLLLFLVLVVSFFGSTSLNLYCS</sequence>
<dbReference type="InterPro" id="IPR059000">
    <property type="entry name" value="ATPase_P-type_domA"/>
</dbReference>
<evidence type="ECO:0000259" key="16">
    <source>
        <dbReference type="Pfam" id="PF00690"/>
    </source>
</evidence>